<protein>
    <submittedName>
        <fullName evidence="1">Uncharacterized protein</fullName>
    </submittedName>
</protein>
<proteinExistence type="predicted"/>
<name>A0A2S1KS52_9LACO</name>
<evidence type="ECO:0000313" key="1">
    <source>
        <dbReference type="EMBL" id="AWF95822.1"/>
    </source>
</evidence>
<dbReference type="EMBL" id="CP020928">
    <property type="protein sequence ID" value="AWF95822.1"/>
    <property type="molecule type" value="Genomic_DNA"/>
</dbReference>
<organism evidence="1 2">
    <name type="scientific">Weissella cibaria</name>
    <dbReference type="NCBI Taxonomy" id="137591"/>
    <lineage>
        <taxon>Bacteria</taxon>
        <taxon>Bacillati</taxon>
        <taxon>Bacillota</taxon>
        <taxon>Bacilli</taxon>
        <taxon>Lactobacillales</taxon>
        <taxon>Lactobacillaceae</taxon>
        <taxon>Weissella</taxon>
    </lineage>
</organism>
<sequence>MYGGYLILTNFVDKACLTKPMSEIGYFSVDNWTNYFFE</sequence>
<dbReference type="Proteomes" id="UP000244870">
    <property type="component" value="Chromosome"/>
</dbReference>
<dbReference type="AlphaFoldDB" id="A0A2S1KS52"/>
<accession>A0A2S1KS52</accession>
<reference evidence="1 2" key="1">
    <citation type="submission" date="2017-04" db="EMBL/GenBank/DDBJ databases">
        <title>Weissella cibaria strain m2 complete genome.</title>
        <authorList>
            <person name="Pan Q."/>
            <person name="Tan M."/>
            <person name="Yao F."/>
            <person name="Su S."/>
        </authorList>
    </citation>
    <scope>NUCLEOTIDE SEQUENCE [LARGE SCALE GENOMIC DNA]</scope>
    <source>
        <strain evidence="1 2">M2</strain>
    </source>
</reference>
<gene>
    <name evidence="1" type="ORF">B6254_1418</name>
</gene>
<evidence type="ECO:0000313" key="2">
    <source>
        <dbReference type="Proteomes" id="UP000244870"/>
    </source>
</evidence>